<dbReference type="Gene3D" id="1.20.1280.140">
    <property type="match status" value="1"/>
</dbReference>
<protein>
    <submittedName>
        <fullName evidence="2">Uncharacterized protein</fullName>
    </submittedName>
</protein>
<proteinExistence type="predicted"/>
<keyword evidence="1" id="KW-0732">Signal</keyword>
<gene>
    <name evidence="2" type="ORF">PT974_01693</name>
</gene>
<evidence type="ECO:0000256" key="1">
    <source>
        <dbReference type="SAM" id="SignalP"/>
    </source>
</evidence>
<accession>A0ABR0SW58</accession>
<keyword evidence="3" id="KW-1185">Reference proteome</keyword>
<feature type="chain" id="PRO_5045362939" evidence="1">
    <location>
        <begin position="18"/>
        <end position="171"/>
    </location>
</feature>
<dbReference type="Proteomes" id="UP001338125">
    <property type="component" value="Unassembled WGS sequence"/>
</dbReference>
<name>A0ABR0SW58_9HYPO</name>
<feature type="signal peptide" evidence="1">
    <location>
        <begin position="1"/>
        <end position="17"/>
    </location>
</feature>
<evidence type="ECO:0000313" key="2">
    <source>
        <dbReference type="EMBL" id="KAK5996359.1"/>
    </source>
</evidence>
<dbReference type="InterPro" id="IPR021054">
    <property type="entry name" value="Cell_wall_mannoprotein_1"/>
</dbReference>
<dbReference type="EMBL" id="JAVFKD010000002">
    <property type="protein sequence ID" value="KAK5996359.1"/>
    <property type="molecule type" value="Genomic_DNA"/>
</dbReference>
<dbReference type="Pfam" id="PF12296">
    <property type="entry name" value="HsbA"/>
    <property type="match status" value="1"/>
</dbReference>
<reference evidence="2 3" key="1">
    <citation type="submission" date="2024-01" db="EMBL/GenBank/DDBJ databases">
        <title>Complete genome of Cladobotryum mycophilum ATHUM6906.</title>
        <authorList>
            <person name="Christinaki A.C."/>
            <person name="Myridakis A.I."/>
            <person name="Kouvelis V.N."/>
        </authorList>
    </citation>
    <scope>NUCLEOTIDE SEQUENCE [LARGE SCALE GENOMIC DNA]</scope>
    <source>
        <strain evidence="2 3">ATHUM6906</strain>
    </source>
</reference>
<evidence type="ECO:0000313" key="3">
    <source>
        <dbReference type="Proteomes" id="UP001338125"/>
    </source>
</evidence>
<organism evidence="2 3">
    <name type="scientific">Cladobotryum mycophilum</name>
    <dbReference type="NCBI Taxonomy" id="491253"/>
    <lineage>
        <taxon>Eukaryota</taxon>
        <taxon>Fungi</taxon>
        <taxon>Dikarya</taxon>
        <taxon>Ascomycota</taxon>
        <taxon>Pezizomycotina</taxon>
        <taxon>Sordariomycetes</taxon>
        <taxon>Hypocreomycetidae</taxon>
        <taxon>Hypocreales</taxon>
        <taxon>Hypocreaceae</taxon>
        <taxon>Cladobotryum</taxon>
    </lineage>
</organism>
<sequence>MKFTTVATVFLAAGAQAQTSVISGVISGLADKTGALDDTVRMLDLDAFTKGCDDIVADMLKGATTIQGSSGIGAGDVISLTTSFSSLANKGLILFGDLKAKRDVVQNANACDLIRTKLGNFNKDSKPLIDAFLSKVPSLAQSSAKGLVNKVLAVLDQAIDDFSEKNCKNLA</sequence>
<comment type="caution">
    <text evidence="2">The sequence shown here is derived from an EMBL/GenBank/DDBJ whole genome shotgun (WGS) entry which is preliminary data.</text>
</comment>